<dbReference type="OrthoDB" id="10261556at2759"/>
<dbReference type="InterPro" id="IPR027417">
    <property type="entry name" value="P-loop_NTPase"/>
</dbReference>
<dbReference type="PANTHER" id="PTHR13710:SF149">
    <property type="entry name" value="ATP-DEPENDENT DNA HELICASE TLH2"/>
    <property type="match status" value="1"/>
</dbReference>
<dbReference type="PROSITE" id="PS51192">
    <property type="entry name" value="HELICASE_ATP_BIND_1"/>
    <property type="match status" value="1"/>
</dbReference>
<dbReference type="GO" id="GO:0000724">
    <property type="term" value="P:double-strand break repair via homologous recombination"/>
    <property type="evidence" value="ECO:0007669"/>
    <property type="project" value="TreeGrafter"/>
</dbReference>
<evidence type="ECO:0000259" key="10">
    <source>
        <dbReference type="PROSITE" id="PS51194"/>
    </source>
</evidence>
<dbReference type="PROSITE" id="PS51194">
    <property type="entry name" value="HELICASE_CTER"/>
    <property type="match status" value="1"/>
</dbReference>
<keyword evidence="3 7" id="KW-0378">Hydrolase</keyword>
<dbReference type="GO" id="GO:0005634">
    <property type="term" value="C:nucleus"/>
    <property type="evidence" value="ECO:0007669"/>
    <property type="project" value="UniProtKB-SubCell"/>
</dbReference>
<reference evidence="11 12" key="1">
    <citation type="journal article" date="2012" name="New Phytol.">
        <title>Insight into trade-off between wood decay and parasitism from the genome of a fungal forest pathogen.</title>
        <authorList>
            <person name="Olson A."/>
            <person name="Aerts A."/>
            <person name="Asiegbu F."/>
            <person name="Belbahri L."/>
            <person name="Bouzid O."/>
            <person name="Broberg A."/>
            <person name="Canback B."/>
            <person name="Coutinho P.M."/>
            <person name="Cullen D."/>
            <person name="Dalman K."/>
            <person name="Deflorio G."/>
            <person name="van Diepen L.T."/>
            <person name="Dunand C."/>
            <person name="Duplessis S."/>
            <person name="Durling M."/>
            <person name="Gonthier P."/>
            <person name="Grimwood J."/>
            <person name="Fossdal C.G."/>
            <person name="Hansson D."/>
            <person name="Henrissat B."/>
            <person name="Hietala A."/>
            <person name="Himmelstrand K."/>
            <person name="Hoffmeister D."/>
            <person name="Hogberg N."/>
            <person name="James T.Y."/>
            <person name="Karlsson M."/>
            <person name="Kohler A."/>
            <person name="Kues U."/>
            <person name="Lee Y.H."/>
            <person name="Lin Y.C."/>
            <person name="Lind M."/>
            <person name="Lindquist E."/>
            <person name="Lombard V."/>
            <person name="Lucas S."/>
            <person name="Lunden K."/>
            <person name="Morin E."/>
            <person name="Murat C."/>
            <person name="Park J."/>
            <person name="Raffaello T."/>
            <person name="Rouze P."/>
            <person name="Salamov A."/>
            <person name="Schmutz J."/>
            <person name="Solheim H."/>
            <person name="Stahlberg J."/>
            <person name="Velez H."/>
            <person name="de Vries R.P."/>
            <person name="Wiebenga A."/>
            <person name="Woodward S."/>
            <person name="Yakovlev I."/>
            <person name="Garbelotto M."/>
            <person name="Martin F."/>
            <person name="Grigoriev I.V."/>
            <person name="Stenlid J."/>
        </authorList>
    </citation>
    <scope>NUCLEOTIDE SEQUENCE [LARGE SCALE GENOMIC DNA]</scope>
    <source>
        <strain evidence="11 12">TC 32-1</strain>
    </source>
</reference>
<evidence type="ECO:0000313" key="11">
    <source>
        <dbReference type="EMBL" id="ETW85664.1"/>
    </source>
</evidence>
<feature type="domain" description="Helicase C-terminal" evidence="10">
    <location>
        <begin position="230"/>
        <end position="379"/>
    </location>
</feature>
<evidence type="ECO:0000256" key="4">
    <source>
        <dbReference type="ARBA" id="ARBA00022806"/>
    </source>
</evidence>
<proteinExistence type="inferred from homology"/>
<evidence type="ECO:0000256" key="5">
    <source>
        <dbReference type="ARBA" id="ARBA00022840"/>
    </source>
</evidence>
<keyword evidence="7" id="KW-0539">Nucleus</keyword>
<comment type="subcellular location">
    <subcellularLocation>
        <location evidence="7">Nucleus</location>
    </subcellularLocation>
</comment>
<dbReference type="KEGG" id="hir:HETIRDRAFT_237617"/>
<dbReference type="HOGENOM" id="CLU_001103_9_7_1"/>
<evidence type="ECO:0000259" key="9">
    <source>
        <dbReference type="PROSITE" id="PS51192"/>
    </source>
</evidence>
<dbReference type="EMBL" id="KI925455">
    <property type="protein sequence ID" value="ETW85664.1"/>
    <property type="molecule type" value="Genomic_DNA"/>
</dbReference>
<dbReference type="AlphaFoldDB" id="W4KIW5"/>
<dbReference type="CDD" id="cd17920">
    <property type="entry name" value="DEXHc_RecQ"/>
    <property type="match status" value="1"/>
</dbReference>
<sequence>AEIERILNKTFRLTAFRPGQMEVIEATLCGRDVFSVMPTGGGKSLTFQLPAIHDNTTRGGMTLVISPLISLVVDQVMYLRGIDVDVEFFASNVSEEYCDKIWSRLVEHGPKPALLYITPEKLACDRRMMGALKHLHSEQKLARMVIDEAHLICTWGKDFREDYAKLGILHEQFPNVPLMALTATVTAKDRSEIVRSLGLRTDHLFLSQSLHRANLRYIVHTKKSTVAETVIQDIATFIRTEHEGDAGIVYCNRKERCEQVARKLRELGLKARYLHSDMELSEKQDVLVGWHAGDWNIIVGTVAFGLGINKLNVRFVIHHDIPSSLLSYVHETGRAGRDGKRADCVLYYSSEDCKRRIAVIQREAVPEMERLIELVQEVERFCRNNVDCRRFQLLGRFEEVFNPEDCAASCDNC</sequence>
<gene>
    <name evidence="11" type="ORF">HETIRDRAFT_237617</name>
</gene>
<dbReference type="InterPro" id="IPR004589">
    <property type="entry name" value="DNA_helicase_ATP-dep_RecQ"/>
</dbReference>
<feature type="domain" description="Helicase ATP-binding" evidence="9">
    <location>
        <begin position="24"/>
        <end position="203"/>
    </location>
</feature>
<dbReference type="GO" id="GO:0005524">
    <property type="term" value="F:ATP binding"/>
    <property type="evidence" value="ECO:0007669"/>
    <property type="project" value="UniProtKB-KW"/>
</dbReference>
<evidence type="ECO:0000256" key="6">
    <source>
        <dbReference type="ARBA" id="ARBA00034617"/>
    </source>
</evidence>
<dbReference type="SMART" id="SM00490">
    <property type="entry name" value="HELICc"/>
    <property type="match status" value="1"/>
</dbReference>
<dbReference type="Proteomes" id="UP000030671">
    <property type="component" value="Unassembled WGS sequence"/>
</dbReference>
<dbReference type="eggNOG" id="KOG0351">
    <property type="taxonomic scope" value="Eukaryota"/>
</dbReference>
<keyword evidence="5 7" id="KW-0067">ATP-binding</keyword>
<evidence type="ECO:0000256" key="2">
    <source>
        <dbReference type="ARBA" id="ARBA00022741"/>
    </source>
</evidence>
<evidence type="ECO:0000256" key="3">
    <source>
        <dbReference type="ARBA" id="ARBA00022801"/>
    </source>
</evidence>
<dbReference type="Pfam" id="PF00270">
    <property type="entry name" value="DEAD"/>
    <property type="match status" value="1"/>
</dbReference>
<dbReference type="STRING" id="747525.W4KIW5"/>
<evidence type="ECO:0000256" key="7">
    <source>
        <dbReference type="RuleBase" id="RU364117"/>
    </source>
</evidence>
<feature type="domain" description="Rhodanese" evidence="8">
    <location>
        <begin position="248"/>
        <end position="289"/>
    </location>
</feature>
<dbReference type="EC" id="5.6.2.4" evidence="7"/>
<evidence type="ECO:0000259" key="8">
    <source>
        <dbReference type="PROSITE" id="PS50206"/>
    </source>
</evidence>
<comment type="catalytic activity">
    <reaction evidence="6 7">
        <text>Couples ATP hydrolysis with the unwinding of duplex DNA by translocating in the 3'-5' direction.</text>
        <dbReference type="EC" id="5.6.2.4"/>
    </reaction>
</comment>
<evidence type="ECO:0000256" key="1">
    <source>
        <dbReference type="ARBA" id="ARBA00005446"/>
    </source>
</evidence>
<dbReference type="InterPro" id="IPR014001">
    <property type="entry name" value="Helicase_ATP-bd"/>
</dbReference>
<dbReference type="Pfam" id="PF00271">
    <property type="entry name" value="Helicase_C"/>
    <property type="match status" value="1"/>
</dbReference>
<dbReference type="Pfam" id="PF16124">
    <property type="entry name" value="RecQ_Zn_bind"/>
    <property type="match status" value="1"/>
</dbReference>
<dbReference type="Gene3D" id="3.40.50.300">
    <property type="entry name" value="P-loop containing nucleotide triphosphate hydrolases"/>
    <property type="match status" value="2"/>
</dbReference>
<dbReference type="InterPro" id="IPR011545">
    <property type="entry name" value="DEAD/DEAH_box_helicase_dom"/>
</dbReference>
<dbReference type="RefSeq" id="XP_009542499.1">
    <property type="nucleotide sequence ID" value="XM_009544204.1"/>
</dbReference>
<dbReference type="SMART" id="SM00487">
    <property type="entry name" value="DEXDc"/>
    <property type="match status" value="1"/>
</dbReference>
<feature type="non-terminal residue" evidence="11">
    <location>
        <position position="1"/>
    </location>
</feature>
<dbReference type="InterPro" id="IPR001763">
    <property type="entry name" value="Rhodanese-like_dom"/>
</dbReference>
<dbReference type="GO" id="GO:0005694">
    <property type="term" value="C:chromosome"/>
    <property type="evidence" value="ECO:0007669"/>
    <property type="project" value="TreeGrafter"/>
</dbReference>
<evidence type="ECO:0000313" key="12">
    <source>
        <dbReference type="Proteomes" id="UP000030671"/>
    </source>
</evidence>
<dbReference type="InterPro" id="IPR001650">
    <property type="entry name" value="Helicase_C-like"/>
</dbReference>
<organism evidence="11 12">
    <name type="scientific">Heterobasidion irregulare (strain TC 32-1)</name>
    <dbReference type="NCBI Taxonomy" id="747525"/>
    <lineage>
        <taxon>Eukaryota</taxon>
        <taxon>Fungi</taxon>
        <taxon>Dikarya</taxon>
        <taxon>Basidiomycota</taxon>
        <taxon>Agaricomycotina</taxon>
        <taxon>Agaricomycetes</taxon>
        <taxon>Russulales</taxon>
        <taxon>Bondarzewiaceae</taxon>
        <taxon>Heterobasidion</taxon>
        <taxon>Heterobasidion annosum species complex</taxon>
    </lineage>
</organism>
<dbReference type="InParanoid" id="W4KIW5"/>
<comment type="catalytic activity">
    <reaction evidence="7">
        <text>ATP + H2O = ADP + phosphate + H(+)</text>
        <dbReference type="Rhea" id="RHEA:13065"/>
        <dbReference type="ChEBI" id="CHEBI:15377"/>
        <dbReference type="ChEBI" id="CHEBI:15378"/>
        <dbReference type="ChEBI" id="CHEBI:30616"/>
        <dbReference type="ChEBI" id="CHEBI:43474"/>
        <dbReference type="ChEBI" id="CHEBI:456216"/>
    </reaction>
</comment>
<keyword evidence="12" id="KW-1185">Reference proteome</keyword>
<keyword evidence="2 7" id="KW-0547">Nucleotide-binding</keyword>
<comment type="similarity">
    <text evidence="1 7">Belongs to the helicase family. RecQ subfamily.</text>
</comment>
<keyword evidence="4 7" id="KW-0347">Helicase</keyword>
<dbReference type="GeneID" id="20668785"/>
<dbReference type="GO" id="GO:0009378">
    <property type="term" value="F:four-way junction helicase activity"/>
    <property type="evidence" value="ECO:0007669"/>
    <property type="project" value="TreeGrafter"/>
</dbReference>
<dbReference type="PANTHER" id="PTHR13710">
    <property type="entry name" value="DNA HELICASE RECQ FAMILY MEMBER"/>
    <property type="match status" value="1"/>
</dbReference>
<dbReference type="SUPFAM" id="SSF52540">
    <property type="entry name" value="P-loop containing nucleoside triphosphate hydrolases"/>
    <property type="match status" value="1"/>
</dbReference>
<dbReference type="GO" id="GO:0005737">
    <property type="term" value="C:cytoplasm"/>
    <property type="evidence" value="ECO:0007669"/>
    <property type="project" value="TreeGrafter"/>
</dbReference>
<dbReference type="GO" id="GO:0016887">
    <property type="term" value="F:ATP hydrolysis activity"/>
    <property type="evidence" value="ECO:0007669"/>
    <property type="project" value="RHEA"/>
</dbReference>
<accession>W4KIW5</accession>
<dbReference type="PROSITE" id="PS50206">
    <property type="entry name" value="RHODANESE_3"/>
    <property type="match status" value="1"/>
</dbReference>
<feature type="non-terminal residue" evidence="11">
    <location>
        <position position="413"/>
    </location>
</feature>
<dbReference type="InterPro" id="IPR032284">
    <property type="entry name" value="RecQ_Zn-bd"/>
</dbReference>
<dbReference type="GO" id="GO:0003676">
    <property type="term" value="F:nucleic acid binding"/>
    <property type="evidence" value="ECO:0007669"/>
    <property type="project" value="InterPro"/>
</dbReference>
<name>W4KIW5_HETIT</name>
<protein>
    <recommendedName>
        <fullName evidence="7">ATP-dependent DNA helicase</fullName>
        <ecNumber evidence="7">5.6.2.4</ecNumber>
    </recommendedName>
</protein>
<dbReference type="GO" id="GO:0043138">
    <property type="term" value="F:3'-5' DNA helicase activity"/>
    <property type="evidence" value="ECO:0007669"/>
    <property type="project" value="UniProtKB-EC"/>
</dbReference>
<dbReference type="NCBIfam" id="TIGR00614">
    <property type="entry name" value="recQ_fam"/>
    <property type="match status" value="1"/>
</dbReference>